<dbReference type="Proteomes" id="UP000734854">
    <property type="component" value="Unassembled WGS sequence"/>
</dbReference>
<keyword evidence="2 3" id="KW-0175">Coiled coil</keyword>
<dbReference type="GO" id="GO:0005829">
    <property type="term" value="C:cytosol"/>
    <property type="evidence" value="ECO:0007669"/>
    <property type="project" value="TreeGrafter"/>
</dbReference>
<proteinExistence type="inferred from homology"/>
<gene>
    <name evidence="4" type="ORF">ZIOFF_057939</name>
</gene>
<dbReference type="EMBL" id="JACMSC010000016">
    <property type="protein sequence ID" value="KAG6481342.1"/>
    <property type="molecule type" value="Genomic_DNA"/>
</dbReference>
<evidence type="ECO:0000313" key="4">
    <source>
        <dbReference type="EMBL" id="KAG6481342.1"/>
    </source>
</evidence>
<feature type="coiled-coil region" evidence="3">
    <location>
        <begin position="46"/>
        <end position="101"/>
    </location>
</feature>
<dbReference type="AlphaFoldDB" id="A0A8J5F7U4"/>
<name>A0A8J5F7U4_ZINOF</name>
<dbReference type="PANTHER" id="PTHR32054">
    <property type="entry name" value="HEAVY CHAIN, PUTATIVE, EXPRESSED-RELATED-RELATED"/>
    <property type="match status" value="1"/>
</dbReference>
<keyword evidence="5" id="KW-1185">Reference proteome</keyword>
<dbReference type="PANTHER" id="PTHR32054:SF31">
    <property type="entry name" value="PROTEIN WEAK CHLOROPLAST MOVEMENT UNDER BLUE LIGHT 1"/>
    <property type="match status" value="1"/>
</dbReference>
<comment type="similarity">
    <text evidence="1">Belongs to the WEB family.</text>
</comment>
<dbReference type="InterPro" id="IPR008545">
    <property type="entry name" value="Web"/>
</dbReference>
<evidence type="ECO:0000313" key="5">
    <source>
        <dbReference type="Proteomes" id="UP000734854"/>
    </source>
</evidence>
<dbReference type="GO" id="GO:0009903">
    <property type="term" value="P:chloroplast avoidance movement"/>
    <property type="evidence" value="ECO:0007669"/>
    <property type="project" value="TreeGrafter"/>
</dbReference>
<organism evidence="4 5">
    <name type="scientific">Zingiber officinale</name>
    <name type="common">Ginger</name>
    <name type="synonym">Amomum zingiber</name>
    <dbReference type="NCBI Taxonomy" id="94328"/>
    <lineage>
        <taxon>Eukaryota</taxon>
        <taxon>Viridiplantae</taxon>
        <taxon>Streptophyta</taxon>
        <taxon>Embryophyta</taxon>
        <taxon>Tracheophyta</taxon>
        <taxon>Spermatophyta</taxon>
        <taxon>Magnoliopsida</taxon>
        <taxon>Liliopsida</taxon>
        <taxon>Zingiberales</taxon>
        <taxon>Zingiberaceae</taxon>
        <taxon>Zingiber</taxon>
    </lineage>
</organism>
<sequence>MIRGHIDTAAPFESVKAAINKFGGVVHREAKTIPAAERQKTIQLEFEKVQEEILEHRKEYEAVEETKAQVVKKLDDAKRYIEELKLSLEKSESSERKAKEEAEIADVRLRQQHREIASCASVANMGKLEVAKELIDAELASAKEELELMMRAKRLVSESNEMEVRTNKELLELAQSAHLEVEEQDFQVEQDKLNWEKELKRVENELQQFNELQLRQTNELESRLDKVSAALSEKKAELTSFKELHEARVDIEEAKKRVVDLKATAFSLSAELETKKRFLESLREKEGLAIAFVSSLEAELEAMETKLEQAMAHDSSDRVTLSIEEYFKLSQKANEAEEMARRRTISAIEQLKEAKESKARRLQELEEANKKILRQKKTLNATLEEIEKTNEAKLNVEQELRRPRGQERMATSGVARSLSAVSDPGVLLDKKFRVVEADEARTRRSNNFKAAGWARKRSKSLLPKIFNFWG</sequence>
<reference evidence="4 5" key="1">
    <citation type="submission" date="2020-08" db="EMBL/GenBank/DDBJ databases">
        <title>Plant Genome Project.</title>
        <authorList>
            <person name="Zhang R.-G."/>
        </authorList>
    </citation>
    <scope>NUCLEOTIDE SEQUENCE [LARGE SCALE GENOMIC DNA]</scope>
    <source>
        <tissue evidence="4">Rhizome</tissue>
    </source>
</reference>
<accession>A0A8J5F7U4</accession>
<feature type="coiled-coil region" evidence="3">
    <location>
        <begin position="345"/>
        <end position="399"/>
    </location>
</feature>
<dbReference type="Pfam" id="PF05701">
    <property type="entry name" value="WEMBL"/>
    <property type="match status" value="3"/>
</dbReference>
<feature type="coiled-coil region" evidence="3">
    <location>
        <begin position="125"/>
        <end position="152"/>
    </location>
</feature>
<protein>
    <submittedName>
        <fullName evidence="4">Uncharacterized protein</fullName>
    </submittedName>
</protein>
<feature type="coiled-coil region" evidence="3">
    <location>
        <begin position="192"/>
        <end position="313"/>
    </location>
</feature>
<evidence type="ECO:0000256" key="1">
    <source>
        <dbReference type="ARBA" id="ARBA00005485"/>
    </source>
</evidence>
<dbReference type="GO" id="GO:0009904">
    <property type="term" value="P:chloroplast accumulation movement"/>
    <property type="evidence" value="ECO:0007669"/>
    <property type="project" value="TreeGrafter"/>
</dbReference>
<comment type="caution">
    <text evidence="4">The sequence shown here is derived from an EMBL/GenBank/DDBJ whole genome shotgun (WGS) entry which is preliminary data.</text>
</comment>
<evidence type="ECO:0000256" key="2">
    <source>
        <dbReference type="ARBA" id="ARBA00023054"/>
    </source>
</evidence>
<evidence type="ECO:0000256" key="3">
    <source>
        <dbReference type="SAM" id="Coils"/>
    </source>
</evidence>